<evidence type="ECO:0008006" key="4">
    <source>
        <dbReference type="Google" id="ProtNLM"/>
    </source>
</evidence>
<dbReference type="RefSeq" id="WP_344383322.1">
    <property type="nucleotide sequence ID" value="NZ_BAAATA010000012.1"/>
</dbReference>
<feature type="transmembrane region" description="Helical" evidence="1">
    <location>
        <begin position="44"/>
        <end position="60"/>
    </location>
</feature>
<feature type="transmembrane region" description="Helical" evidence="1">
    <location>
        <begin position="80"/>
        <end position="99"/>
    </location>
</feature>
<accession>A0ABN3LQ99</accession>
<comment type="caution">
    <text evidence="2">The sequence shown here is derived from an EMBL/GenBank/DDBJ whole genome shotgun (WGS) entry which is preliminary data.</text>
</comment>
<evidence type="ECO:0000256" key="1">
    <source>
        <dbReference type="SAM" id="Phobius"/>
    </source>
</evidence>
<dbReference type="Proteomes" id="UP001501358">
    <property type="component" value="Unassembled WGS sequence"/>
</dbReference>
<organism evidence="2 3">
    <name type="scientific">Streptomyces thermolineatus</name>
    <dbReference type="NCBI Taxonomy" id="44033"/>
    <lineage>
        <taxon>Bacteria</taxon>
        <taxon>Bacillati</taxon>
        <taxon>Actinomycetota</taxon>
        <taxon>Actinomycetes</taxon>
        <taxon>Kitasatosporales</taxon>
        <taxon>Streptomycetaceae</taxon>
        <taxon>Streptomyces</taxon>
    </lineage>
</organism>
<protein>
    <recommendedName>
        <fullName evidence="4">Integral membrane protein</fullName>
    </recommendedName>
</protein>
<dbReference type="EMBL" id="BAAATA010000012">
    <property type="protein sequence ID" value="GAA2488289.1"/>
    <property type="molecule type" value="Genomic_DNA"/>
</dbReference>
<sequence>MSVTARTWPPGFTHYLGYLLLGVASLMLCCGWGWLIGRLPPSRWGALTGAFVWVLANLAVDTDLVVVNGPARDRPDLLLIALRIAAAALLLGACLWLPLGRGMLRRAPLPAVAAALASTVLASGLSAVAPRQGPESMTCVEGATTICLWPEEENYRAMAERVLDRADGLPAELSMPDKVYSRGLIRVDGEWGGDFDLDSGSEWAMSDGVTRAVSAETFAACREDDLAGWDKYNEAGDQSVLALERWLEKRLAGGGQPEYRESGMSEAQADAIEKGKAMADRPAAEQERWARDTVRFVQETYCD</sequence>
<feature type="transmembrane region" description="Helical" evidence="1">
    <location>
        <begin position="15"/>
        <end position="37"/>
    </location>
</feature>
<proteinExistence type="predicted"/>
<keyword evidence="1" id="KW-0812">Transmembrane</keyword>
<evidence type="ECO:0000313" key="3">
    <source>
        <dbReference type="Proteomes" id="UP001501358"/>
    </source>
</evidence>
<name>A0ABN3LQ99_9ACTN</name>
<reference evidence="2 3" key="1">
    <citation type="journal article" date="2019" name="Int. J. Syst. Evol. Microbiol.">
        <title>The Global Catalogue of Microorganisms (GCM) 10K type strain sequencing project: providing services to taxonomists for standard genome sequencing and annotation.</title>
        <authorList>
            <consortium name="The Broad Institute Genomics Platform"/>
            <consortium name="The Broad Institute Genome Sequencing Center for Infectious Disease"/>
            <person name="Wu L."/>
            <person name="Ma J."/>
        </authorList>
    </citation>
    <scope>NUCLEOTIDE SEQUENCE [LARGE SCALE GENOMIC DNA]</scope>
    <source>
        <strain evidence="2 3">JCM 6307</strain>
    </source>
</reference>
<keyword evidence="1" id="KW-0472">Membrane</keyword>
<keyword evidence="3" id="KW-1185">Reference proteome</keyword>
<gene>
    <name evidence="2" type="ORF">GCM10010406_25530</name>
</gene>
<evidence type="ECO:0000313" key="2">
    <source>
        <dbReference type="EMBL" id="GAA2488289.1"/>
    </source>
</evidence>
<feature type="transmembrane region" description="Helical" evidence="1">
    <location>
        <begin position="111"/>
        <end position="129"/>
    </location>
</feature>
<keyword evidence="1" id="KW-1133">Transmembrane helix</keyword>